<name>K8EY56_9CHLO</name>
<dbReference type="SUPFAM" id="SSF51197">
    <property type="entry name" value="Clavaminate synthase-like"/>
    <property type="match status" value="1"/>
</dbReference>
<evidence type="ECO:0000313" key="4">
    <source>
        <dbReference type="EMBL" id="CCO14198.1"/>
    </source>
</evidence>
<feature type="region of interest" description="Disordered" evidence="2">
    <location>
        <begin position="1"/>
        <end position="29"/>
    </location>
</feature>
<gene>
    <name evidence="4" type="ORF">Bathy01g06550</name>
</gene>
<dbReference type="eggNOG" id="KOG2132">
    <property type="taxonomic scope" value="Eukaryota"/>
</dbReference>
<dbReference type="GO" id="GO:0031591">
    <property type="term" value="P:wybutosine biosynthetic process"/>
    <property type="evidence" value="ECO:0007669"/>
    <property type="project" value="TreeGrafter"/>
</dbReference>
<feature type="compositionally biased region" description="Low complexity" evidence="2">
    <location>
        <begin position="1"/>
        <end position="11"/>
    </location>
</feature>
<dbReference type="InterPro" id="IPR003347">
    <property type="entry name" value="JmjC_dom"/>
</dbReference>
<dbReference type="Pfam" id="PF13621">
    <property type="entry name" value="Cupin_8"/>
    <property type="match status" value="1"/>
</dbReference>
<evidence type="ECO:0000256" key="2">
    <source>
        <dbReference type="SAM" id="MobiDB-lite"/>
    </source>
</evidence>
<dbReference type="GeneID" id="19018390"/>
<dbReference type="GO" id="GO:0000049">
    <property type="term" value="F:tRNA binding"/>
    <property type="evidence" value="ECO:0007669"/>
    <property type="project" value="TreeGrafter"/>
</dbReference>
<dbReference type="AlphaFoldDB" id="K8EY56"/>
<evidence type="ECO:0000259" key="3">
    <source>
        <dbReference type="PROSITE" id="PS51184"/>
    </source>
</evidence>
<proteinExistence type="inferred from homology"/>
<dbReference type="Proteomes" id="UP000198341">
    <property type="component" value="Chromosome 1"/>
</dbReference>
<sequence>MPQRKTTTTNTTGGGVEQRACPPGKYSRRRRRDDACERVNCCLWPPDLNERSVNVPEISLSENPLDLYPRVGGEPYKMFSDKTYMDESITVENTNSEEFLKDLIVEVHVIDDPSATHVDLAGHRKPNTPRNFTFQKMPWREMIRRIRKGEKLYTRHTNGPKKAANVLTDFQDPETKRNPFDTPTFHGRCRETRRMVERFYAAARNNSDVNSNGTVVTHSSVLRVSSPGTTLWMHFDTRDNILHQLSGRKRVILYAPECEPWLNVEGSSARLKYMRGYENFDEKIINEISCDEELEYNYRLFDAIRLERAHVCTLEPGDALYIPALWFHRVTSLPSETNEPSVAVNVFYNRVDIDYDGKDVYGNKDPVKGKDAMQKASELGAMLNTLPPPYKTFYARRCLNEIAAQLDMYLRIPDHMPNSHPPLDNTFCDENKEALKAFED</sequence>
<dbReference type="OrthoDB" id="263283at2759"/>
<accession>K8EY56</accession>
<comment type="similarity">
    <text evidence="1">Belongs to the JARID1 histone demethylase family.</text>
</comment>
<evidence type="ECO:0000313" key="5">
    <source>
        <dbReference type="Proteomes" id="UP000198341"/>
    </source>
</evidence>
<dbReference type="EMBL" id="FO082278">
    <property type="protein sequence ID" value="CCO14198.1"/>
    <property type="molecule type" value="Genomic_DNA"/>
</dbReference>
<keyword evidence="5" id="KW-1185">Reference proteome</keyword>
<dbReference type="Gene3D" id="2.60.120.650">
    <property type="entry name" value="Cupin"/>
    <property type="match status" value="1"/>
</dbReference>
<dbReference type="SMART" id="SM00558">
    <property type="entry name" value="JmjC"/>
    <property type="match status" value="1"/>
</dbReference>
<evidence type="ECO:0000256" key="1">
    <source>
        <dbReference type="ARBA" id="ARBA00006801"/>
    </source>
</evidence>
<organism evidence="4 5">
    <name type="scientific">Bathycoccus prasinos</name>
    <dbReference type="NCBI Taxonomy" id="41875"/>
    <lineage>
        <taxon>Eukaryota</taxon>
        <taxon>Viridiplantae</taxon>
        <taxon>Chlorophyta</taxon>
        <taxon>Mamiellophyceae</taxon>
        <taxon>Mamiellales</taxon>
        <taxon>Bathycoccaceae</taxon>
        <taxon>Bathycoccus</taxon>
    </lineage>
</organism>
<reference evidence="4 5" key="1">
    <citation type="submission" date="2011-10" db="EMBL/GenBank/DDBJ databases">
        <authorList>
            <person name="Genoscope - CEA"/>
        </authorList>
    </citation>
    <scope>NUCLEOTIDE SEQUENCE [LARGE SCALE GENOMIC DNA]</scope>
    <source>
        <strain evidence="4 5">RCC 1105</strain>
    </source>
</reference>
<dbReference type="KEGG" id="bpg:Bathy01g06550"/>
<dbReference type="InterPro" id="IPR041667">
    <property type="entry name" value="Cupin_8"/>
</dbReference>
<dbReference type="PANTHER" id="PTHR12461:SF104">
    <property type="entry name" value="TRNA WYBUTOSINE-SYNTHESIZING PROTEIN 5"/>
    <property type="match status" value="1"/>
</dbReference>
<dbReference type="RefSeq" id="XP_007515319.1">
    <property type="nucleotide sequence ID" value="XM_007515257.1"/>
</dbReference>
<feature type="domain" description="JmjC" evidence="3">
    <location>
        <begin position="191"/>
        <end position="365"/>
    </location>
</feature>
<protein>
    <recommendedName>
        <fullName evidence="3">JmjC domain-containing protein</fullName>
    </recommendedName>
</protein>
<dbReference type="STRING" id="41875.K8EY56"/>
<dbReference type="PANTHER" id="PTHR12461">
    <property type="entry name" value="HYPOXIA-INDUCIBLE FACTOR 1 ALPHA INHIBITOR-RELATED"/>
    <property type="match status" value="1"/>
</dbReference>
<dbReference type="PROSITE" id="PS51184">
    <property type="entry name" value="JMJC"/>
    <property type="match status" value="1"/>
</dbReference>
<dbReference type="Gene3D" id="6.10.140.1470">
    <property type="match status" value="1"/>
</dbReference>